<evidence type="ECO:0000313" key="3">
    <source>
        <dbReference type="Proteomes" id="UP000091857"/>
    </source>
</evidence>
<proteinExistence type="predicted"/>
<dbReference type="GO" id="GO:0009910">
    <property type="term" value="P:negative regulation of flower development"/>
    <property type="evidence" value="ECO:0007669"/>
    <property type="project" value="InterPro"/>
</dbReference>
<dbReference type="Gramene" id="Manes.16G071666.1.v8.1">
    <property type="protein sequence ID" value="Manes.16G071666.1.v8.1.CDS"/>
    <property type="gene ID" value="Manes.16G071666.v8.1"/>
</dbReference>
<dbReference type="Gramene" id="Manes.16G071666.4.v8.1">
    <property type="protein sequence ID" value="Manes.16G071666.4.v8.1.CDS"/>
    <property type="gene ID" value="Manes.16G071666.v8.1"/>
</dbReference>
<reference evidence="2 3" key="1">
    <citation type="submission" date="2016-02" db="EMBL/GenBank/DDBJ databases">
        <title>WGS assembly of Manihot esculenta.</title>
        <authorList>
            <person name="Bredeson J.V."/>
            <person name="Prochnik S.E."/>
            <person name="Lyons J.B."/>
            <person name="Schmutz J."/>
            <person name="Grimwood J."/>
            <person name="Vrebalov J."/>
            <person name="Bart R.S."/>
            <person name="Amuge T."/>
            <person name="Ferguson M.E."/>
            <person name="Green R."/>
            <person name="Putnam N."/>
            <person name="Stites J."/>
            <person name="Rounsley S."/>
            <person name="Rokhsar D.S."/>
        </authorList>
    </citation>
    <scope>NUCLEOTIDE SEQUENCE [LARGE SCALE GENOMIC DNA]</scope>
    <source>
        <strain evidence="3">cv. AM560-2</strain>
        <tissue evidence="2">Leaf</tissue>
    </source>
</reference>
<dbReference type="GO" id="GO:0048367">
    <property type="term" value="P:shoot system development"/>
    <property type="evidence" value="ECO:0007669"/>
    <property type="project" value="InterPro"/>
</dbReference>
<evidence type="ECO:0000256" key="1">
    <source>
        <dbReference type="SAM" id="MobiDB-lite"/>
    </source>
</evidence>
<feature type="region of interest" description="Disordered" evidence="1">
    <location>
        <begin position="1274"/>
        <end position="1300"/>
    </location>
</feature>
<dbReference type="EMBL" id="CM004402">
    <property type="protein sequence ID" value="OAY26750.1"/>
    <property type="molecule type" value="Genomic_DNA"/>
</dbReference>
<name>A0A251JEZ9_MANES</name>
<organism evidence="2 3">
    <name type="scientific">Manihot esculenta</name>
    <name type="common">Cassava</name>
    <name type="synonym">Jatropha manihot</name>
    <dbReference type="NCBI Taxonomy" id="3983"/>
    <lineage>
        <taxon>Eukaryota</taxon>
        <taxon>Viridiplantae</taxon>
        <taxon>Streptophyta</taxon>
        <taxon>Embryophyta</taxon>
        <taxon>Tracheophyta</taxon>
        <taxon>Spermatophyta</taxon>
        <taxon>Magnoliopsida</taxon>
        <taxon>eudicotyledons</taxon>
        <taxon>Gunneridae</taxon>
        <taxon>Pentapetalae</taxon>
        <taxon>rosids</taxon>
        <taxon>fabids</taxon>
        <taxon>Malpighiales</taxon>
        <taxon>Euphorbiaceae</taxon>
        <taxon>Crotonoideae</taxon>
        <taxon>Manihoteae</taxon>
        <taxon>Manihot</taxon>
    </lineage>
</organism>
<dbReference type="Proteomes" id="UP000091857">
    <property type="component" value="Chromosome 16"/>
</dbReference>
<dbReference type="STRING" id="3983.A0A251JEZ9"/>
<accession>A0A251JEZ9</accession>
<keyword evidence="3" id="KW-1185">Reference proteome</keyword>
<dbReference type="InterPro" id="IPR034583">
    <property type="entry name" value="EMF1"/>
</dbReference>
<protein>
    <recommendedName>
        <fullName evidence="4">Protein EMBRYONIC FLOWER 1</fullName>
    </recommendedName>
</protein>
<feature type="compositionally biased region" description="Basic residues" evidence="1">
    <location>
        <begin position="1281"/>
        <end position="1300"/>
    </location>
</feature>
<dbReference type="PANTHER" id="PTHR35504">
    <property type="entry name" value="PROTEIN EMBRYONIC FLOWER 1"/>
    <property type="match status" value="1"/>
</dbReference>
<dbReference type="Gramene" id="Manes.16G071666.2.v8.1">
    <property type="protein sequence ID" value="Manes.16G071666.2.v8.1.CDS"/>
    <property type="gene ID" value="Manes.16G071666.v8.1"/>
</dbReference>
<gene>
    <name evidence="2" type="ORF">MANES_16G071600</name>
</gene>
<dbReference type="Gramene" id="Manes.16G071666.3.v8.1">
    <property type="protein sequence ID" value="Manes.16G071666.3.v8.1.CDS"/>
    <property type="gene ID" value="Manes.16G071666.v8.1"/>
</dbReference>
<sequence>MEKNIMVEENHQSSNSNLLSKSVESSIKIDSISIDLVNANEKTNAENCGHFSIRGYVSEIRKKDWKICWPFASDGDSNKHDEQACELPSLHVPKFRYWRCHHCLSDIGAKGIGNDYGPILKSCTAGLKSNSVCSHASILDNVAMLPSDLKQAPQPHILKEKKVDANASANLNYTTEYHAVSCIDKKEKLTEVASPTVGQNMYSSGNLSKEVHRLTTEISGLMQKTYHTDDIVNLKSKCNGSIDPCKPACEHHDGAETELAGNLNCIIKSSSKFESRKVISLDDGLAACGISGEAGTFEKGQNVCSENRGEASKHPSLELDECDYASSESAEIIGRNNLLDLHRDNSSALHRRKTRKVRLLTELLCENGDGDTNNVRTDDSLSNAIPDASAVGDKLHVTVGQVAVSGNVRRSFSQHRKRKLDQDEDWRPMETGSPIKASKEAKILKRDLESTDAIEKAFARMHLQTSLKNSCTKRRIDGSPSMGKKKNKKSLILNESSSLALIQENVPNGIGNKTGDASTSNAADGVMIKPMHNEVIGREADVFPLSTQDRKSLFKKKSKMPQVDDPHASLIPWNHGMLKEDLISRKDVDFLQSEPLRLPFHSVQDTSSEKGLNLSLNSYLTKQKYDMRHNLPPQVEERRMSLITQQEGTENLVNRNAAETKSIGNFNFASKSIPDMHYGKGVYSGLSSKRTINRMPFLNEKQNCTSQFDIGNCSHMQQKNFYSTSSNMKTIGIQECSVVTRKDGDQRANKVSEQGVLDDIPMEIVELMAKHQYERCQPDAEHDRCQFEMTNNSKTGRAMDFSKAYGSGEMSLFQQEASQKRNSRVKNGRNGIIKRGENVGSAKQKLVEFFSLADINQFNMRKPQQAPAPAGFEAFFQRQEKTPTGVHHSASSSGRQNSAQNCKWVGDIVGKRFFHNCLQTSGTCISCQGIPQQSKETNHLWSAMMPNHMPFVYNIPQKCAALPTSVDVLSNTASGMHKENINGDRDLKLPNQNTAIFGKQNRNGSETLRTCSEYPFACKHNGIELNQKPMGSLDLYSNETIPAMHLLSLMDAGLRSRGPINLDVAPKFLKRPLTHDQEPSEFSRLDSGAYQVTNTMDHTSYDYHGKNKLAEDSHRHISAFPAFVGPSASSFKHDKCFKKANDFYSQVSQEKVKGKGFDSRPQNKGCRSQKSIGSGGNFGTNCGSIPVHSMQTMFLGASNSMVFPFQFEGLDNLTKRKLEAPSGTRSVQPHKSSETGICSVNRNPADFSVPEAGNIYMIAGEDLRFGKFPFANGHGSTKLGGQKRPKKLPAVKEHRRQQIS</sequence>
<feature type="region of interest" description="Disordered" evidence="1">
    <location>
        <begin position="469"/>
        <end position="489"/>
    </location>
</feature>
<evidence type="ECO:0008006" key="4">
    <source>
        <dbReference type="Google" id="ProtNLM"/>
    </source>
</evidence>
<dbReference type="PANTHER" id="PTHR35504:SF1">
    <property type="entry name" value="PROTEIN EMBRYONIC FLOWER 1"/>
    <property type="match status" value="1"/>
</dbReference>
<dbReference type="EMBL" id="CM004402">
    <property type="protein sequence ID" value="OAY26749.1"/>
    <property type="molecule type" value="Genomic_DNA"/>
</dbReference>
<dbReference type="GO" id="GO:0045892">
    <property type="term" value="P:negative regulation of DNA-templated transcription"/>
    <property type="evidence" value="ECO:0007669"/>
    <property type="project" value="InterPro"/>
</dbReference>
<evidence type="ECO:0000313" key="2">
    <source>
        <dbReference type="EMBL" id="OAY26749.1"/>
    </source>
</evidence>
<dbReference type="OrthoDB" id="754229at2759"/>